<dbReference type="EMBL" id="LDJI01000024">
    <property type="protein sequence ID" value="KRG63358.1"/>
    <property type="molecule type" value="Genomic_DNA"/>
</dbReference>
<dbReference type="GO" id="GO:0046872">
    <property type="term" value="F:metal ion binding"/>
    <property type="evidence" value="ECO:0007669"/>
    <property type="project" value="UniProtKB-KW"/>
</dbReference>
<evidence type="ECO:0000256" key="1">
    <source>
        <dbReference type="ARBA" id="ARBA00008635"/>
    </source>
</evidence>
<dbReference type="Gene3D" id="1.20.120.450">
    <property type="entry name" value="dinb family like domain"/>
    <property type="match status" value="1"/>
</dbReference>
<reference evidence="4 5" key="1">
    <citation type="submission" date="2015-05" db="EMBL/GenBank/DDBJ databases">
        <title>Genome sequencing and analysis of members of genus Stenotrophomonas.</title>
        <authorList>
            <person name="Patil P.P."/>
            <person name="Midha S."/>
            <person name="Patil P.B."/>
        </authorList>
    </citation>
    <scope>NUCLEOTIDE SEQUENCE [LARGE SCALE GENOMIC DNA]</scope>
    <source>
        <strain evidence="4 5">DSM 18929</strain>
    </source>
</reference>
<keyword evidence="2 3" id="KW-0479">Metal-binding</keyword>
<name>A0A0R0CAX4_9GAMM</name>
<evidence type="ECO:0000313" key="4">
    <source>
        <dbReference type="EMBL" id="KRG63358.1"/>
    </source>
</evidence>
<dbReference type="PANTHER" id="PTHR37302">
    <property type="entry name" value="SLR1116 PROTEIN"/>
    <property type="match status" value="1"/>
</dbReference>
<evidence type="ECO:0000256" key="2">
    <source>
        <dbReference type="ARBA" id="ARBA00022723"/>
    </source>
</evidence>
<dbReference type="SUPFAM" id="SSF109854">
    <property type="entry name" value="DinB/YfiT-like putative metalloenzymes"/>
    <property type="match status" value="1"/>
</dbReference>
<dbReference type="RefSeq" id="WP_057634721.1">
    <property type="nucleotide sequence ID" value="NZ_LDJI01000024.1"/>
</dbReference>
<dbReference type="PATRIC" id="fig|405444.3.peg.1642"/>
<dbReference type="STRING" id="405444.ABB26_12725"/>
<proteinExistence type="inferred from homology"/>
<comment type="caution">
    <text evidence="4">The sequence shown here is derived from an EMBL/GenBank/DDBJ whole genome shotgun (WGS) entry which is preliminary data.</text>
</comment>
<dbReference type="OrthoDB" id="9807509at2"/>
<dbReference type="Proteomes" id="UP000050864">
    <property type="component" value="Unassembled WGS sequence"/>
</dbReference>
<dbReference type="Pfam" id="PF05163">
    <property type="entry name" value="DinB"/>
    <property type="match status" value="1"/>
</dbReference>
<dbReference type="PANTHER" id="PTHR37302:SF1">
    <property type="entry name" value="PROTEIN DINB"/>
    <property type="match status" value="1"/>
</dbReference>
<protein>
    <submittedName>
        <fullName evidence="4">Damage-inducible protein</fullName>
    </submittedName>
</protein>
<dbReference type="InterPro" id="IPR034660">
    <property type="entry name" value="DinB/YfiT-like"/>
</dbReference>
<feature type="binding site" evidence="3">
    <location>
        <position position="125"/>
    </location>
    <ligand>
        <name>a divalent metal cation</name>
        <dbReference type="ChEBI" id="CHEBI:60240"/>
    </ligand>
</feature>
<gene>
    <name evidence="4" type="ORF">ABB26_12725</name>
</gene>
<keyword evidence="5" id="KW-1185">Reference proteome</keyword>
<evidence type="ECO:0000313" key="5">
    <source>
        <dbReference type="Proteomes" id="UP000050864"/>
    </source>
</evidence>
<dbReference type="AlphaFoldDB" id="A0A0R0CAX4"/>
<sequence length="164" mass="18576">MLIEAFNYKHWATRRTLAAIAQVDAVAFPATLAFVCQQLNHLRMVEELFRARLLGEVPPHAATNSADVPTLEQLAQRLEQLQAWYAAYVLALDPQQLQETVTFDFVDGRGGCMNRQEILFHVINHGTYHRGAIGHALDLVQVPHPADTYTVFIHEAEPDRRPHD</sequence>
<organism evidence="4 5">
    <name type="scientific">Stenotrophomonas humi</name>
    <dbReference type="NCBI Taxonomy" id="405444"/>
    <lineage>
        <taxon>Bacteria</taxon>
        <taxon>Pseudomonadati</taxon>
        <taxon>Pseudomonadota</taxon>
        <taxon>Gammaproteobacteria</taxon>
        <taxon>Lysobacterales</taxon>
        <taxon>Lysobacteraceae</taxon>
        <taxon>Stenotrophomonas</taxon>
    </lineage>
</organism>
<evidence type="ECO:0000256" key="3">
    <source>
        <dbReference type="PIRSR" id="PIRSR607837-1"/>
    </source>
</evidence>
<feature type="binding site" evidence="3">
    <location>
        <position position="129"/>
    </location>
    <ligand>
        <name>a divalent metal cation</name>
        <dbReference type="ChEBI" id="CHEBI:60240"/>
    </ligand>
</feature>
<comment type="similarity">
    <text evidence="1">Belongs to the DinB family.</text>
</comment>
<feature type="binding site" evidence="3">
    <location>
        <position position="41"/>
    </location>
    <ligand>
        <name>a divalent metal cation</name>
        <dbReference type="ChEBI" id="CHEBI:60240"/>
    </ligand>
</feature>
<accession>A0A0R0CAX4</accession>
<dbReference type="InterPro" id="IPR007837">
    <property type="entry name" value="DinB"/>
</dbReference>